<evidence type="ECO:0000256" key="2">
    <source>
        <dbReference type="ARBA" id="ARBA00005658"/>
    </source>
</evidence>
<reference evidence="10 11" key="1">
    <citation type="submission" date="2020-08" db="EMBL/GenBank/DDBJ databases">
        <title>Genomic Encyclopedia of Type Strains, Phase IV (KMG-IV): sequencing the most valuable type-strain genomes for metagenomic binning, comparative biology and taxonomic classification.</title>
        <authorList>
            <person name="Goeker M."/>
        </authorList>
    </citation>
    <scope>NUCLEOTIDE SEQUENCE [LARGE SCALE GENOMIC DNA]</scope>
    <source>
        <strain evidence="10 11">DSM 19163</strain>
    </source>
</reference>
<keyword evidence="11" id="KW-1185">Reference proteome</keyword>
<evidence type="ECO:0000256" key="5">
    <source>
        <dbReference type="ARBA" id="ARBA00022692"/>
    </source>
</evidence>
<keyword evidence="6 9" id="KW-1133">Transmembrane helix</keyword>
<evidence type="ECO:0000256" key="1">
    <source>
        <dbReference type="ARBA" id="ARBA00004651"/>
    </source>
</evidence>
<feature type="transmembrane region" description="Helical" evidence="9">
    <location>
        <begin position="53"/>
        <end position="72"/>
    </location>
</feature>
<evidence type="ECO:0000256" key="6">
    <source>
        <dbReference type="ARBA" id="ARBA00022989"/>
    </source>
</evidence>
<evidence type="ECO:0000313" key="10">
    <source>
        <dbReference type="EMBL" id="MBB5175994.1"/>
    </source>
</evidence>
<dbReference type="Pfam" id="PF02028">
    <property type="entry name" value="BCCT"/>
    <property type="match status" value="1"/>
</dbReference>
<dbReference type="InterPro" id="IPR000060">
    <property type="entry name" value="BCCT_transptr"/>
</dbReference>
<dbReference type="PANTHER" id="PTHR30047:SF7">
    <property type="entry name" value="HIGH-AFFINITY CHOLINE TRANSPORT PROTEIN"/>
    <property type="match status" value="1"/>
</dbReference>
<sequence>MSQKKRKKEKPFTPVFTYGLIVVLILVFLGVLMPNKFYETASGISGFIAENLGWYYMFVTTGLGFFAVFIIFSPIGKLKLGQPHEKPEFSTISWFAMLFSAGMGIGLVFWGAAEPMNHMMNPPTGEGGGHQQVQAVRSTIFHWGLHAWCVYGIVALALAYTAYRKGESGLISKTLRPIFGDKVDGTLGQIVDTMAVFATVIGVAVSLGMGALQINGGLNYLLGVPETVIIQGIIILVVTILFLISAWSGLSKGIQILSNSNMVLAVLLFFIILFVGPTIASLDMFATATGSYLQQFLYLTLDTGYNDSQKAAWIQEWTIYYWGWWFSWCPFVGIFIARVSRGRTIREFILAVILVPATICMVWFSVFGTTGMTTGLKHPHIFNLPVEKQLFAIFDVMPIGTLLSIIALVLVSVFFITSADSATFVLGMQTTDGSLTPRTRIKIVWGIALSLISYTLIIAGGENALSAIQAAAIIAALPFSVIVILMTISFFKDANNERKYLGLTLQPDEENMKQYLSSTPEEHSQDIQDYIDETSDQRGI</sequence>
<evidence type="ECO:0000256" key="8">
    <source>
        <dbReference type="SAM" id="MobiDB-lite"/>
    </source>
</evidence>
<dbReference type="NCBIfam" id="TIGR00842">
    <property type="entry name" value="bcct"/>
    <property type="match status" value="1"/>
</dbReference>
<feature type="transmembrane region" description="Helical" evidence="9">
    <location>
        <begin position="443"/>
        <end position="461"/>
    </location>
</feature>
<keyword evidence="7 9" id="KW-0472">Membrane</keyword>
<comment type="subcellular location">
    <subcellularLocation>
        <location evidence="1">Cell membrane</location>
        <topology evidence="1">Multi-pass membrane protein</topology>
    </subcellularLocation>
</comment>
<keyword evidence="4" id="KW-1003">Cell membrane</keyword>
<feature type="transmembrane region" description="Helical" evidence="9">
    <location>
        <begin position="92"/>
        <end position="113"/>
    </location>
</feature>
<keyword evidence="3" id="KW-0813">Transport</keyword>
<dbReference type="EMBL" id="JACHHF010000004">
    <property type="protein sequence ID" value="MBB5175994.1"/>
    <property type="molecule type" value="Genomic_DNA"/>
</dbReference>
<evidence type="ECO:0000313" key="11">
    <source>
        <dbReference type="Proteomes" id="UP000579136"/>
    </source>
</evidence>
<feature type="transmembrane region" description="Helical" evidence="9">
    <location>
        <begin position="467"/>
        <end position="491"/>
    </location>
</feature>
<protein>
    <submittedName>
        <fullName evidence="10">Glycine betaine transporter</fullName>
    </submittedName>
</protein>
<feature type="transmembrane region" description="Helical" evidence="9">
    <location>
        <begin position="390"/>
        <end position="416"/>
    </location>
</feature>
<evidence type="ECO:0000256" key="3">
    <source>
        <dbReference type="ARBA" id="ARBA00022448"/>
    </source>
</evidence>
<comment type="similarity">
    <text evidence="2">Belongs to the BCCT transporter (TC 2.A.15) family.</text>
</comment>
<accession>A0A9Q2D018</accession>
<organism evidence="10 11">
    <name type="scientific">Nosocomiicoccus ampullae</name>
    <dbReference type="NCBI Taxonomy" id="489910"/>
    <lineage>
        <taxon>Bacteria</taxon>
        <taxon>Bacillati</taxon>
        <taxon>Bacillota</taxon>
        <taxon>Bacilli</taxon>
        <taxon>Bacillales</taxon>
        <taxon>Staphylococcaceae</taxon>
        <taxon>Nosocomiicoccus</taxon>
    </lineage>
</organism>
<name>A0A9Q2D018_9STAP</name>
<feature type="transmembrane region" description="Helical" evidence="9">
    <location>
        <begin position="12"/>
        <end position="33"/>
    </location>
</feature>
<dbReference type="AlphaFoldDB" id="A0A9Q2D018"/>
<feature type="transmembrane region" description="Helical" evidence="9">
    <location>
        <begin position="140"/>
        <end position="163"/>
    </location>
</feature>
<dbReference type="GO" id="GO:0005886">
    <property type="term" value="C:plasma membrane"/>
    <property type="evidence" value="ECO:0007669"/>
    <property type="project" value="UniProtKB-SubCell"/>
</dbReference>
<evidence type="ECO:0000256" key="7">
    <source>
        <dbReference type="ARBA" id="ARBA00023136"/>
    </source>
</evidence>
<feature type="transmembrane region" description="Helical" evidence="9">
    <location>
        <begin position="228"/>
        <end position="250"/>
    </location>
</feature>
<dbReference type="PANTHER" id="PTHR30047">
    <property type="entry name" value="HIGH-AFFINITY CHOLINE TRANSPORT PROTEIN-RELATED"/>
    <property type="match status" value="1"/>
</dbReference>
<feature type="transmembrane region" description="Helical" evidence="9">
    <location>
        <begin position="195"/>
        <end position="216"/>
    </location>
</feature>
<evidence type="ECO:0000256" key="9">
    <source>
        <dbReference type="SAM" id="Phobius"/>
    </source>
</evidence>
<feature type="transmembrane region" description="Helical" evidence="9">
    <location>
        <begin position="348"/>
        <end position="370"/>
    </location>
</feature>
<gene>
    <name evidence="10" type="ORF">HNQ45_000878</name>
</gene>
<feature type="transmembrane region" description="Helical" evidence="9">
    <location>
        <begin position="262"/>
        <end position="282"/>
    </location>
</feature>
<dbReference type="GO" id="GO:0022857">
    <property type="term" value="F:transmembrane transporter activity"/>
    <property type="evidence" value="ECO:0007669"/>
    <property type="project" value="InterPro"/>
</dbReference>
<feature type="region of interest" description="Disordered" evidence="8">
    <location>
        <begin position="515"/>
        <end position="540"/>
    </location>
</feature>
<dbReference type="Proteomes" id="UP000579136">
    <property type="component" value="Unassembled WGS sequence"/>
</dbReference>
<proteinExistence type="inferred from homology"/>
<comment type="caution">
    <text evidence="10">The sequence shown here is derived from an EMBL/GenBank/DDBJ whole genome shotgun (WGS) entry which is preliminary data.</text>
</comment>
<evidence type="ECO:0000256" key="4">
    <source>
        <dbReference type="ARBA" id="ARBA00022475"/>
    </source>
</evidence>
<feature type="transmembrane region" description="Helical" evidence="9">
    <location>
        <begin position="319"/>
        <end position="336"/>
    </location>
</feature>
<keyword evidence="5 9" id="KW-0812">Transmembrane</keyword>